<comment type="caution">
    <text evidence="2">The sequence shown here is derived from an EMBL/GenBank/DDBJ whole genome shotgun (WGS) entry which is preliminary data.</text>
</comment>
<feature type="transmembrane region" description="Helical" evidence="1">
    <location>
        <begin position="96"/>
        <end position="116"/>
    </location>
</feature>
<dbReference type="GO" id="GO:0005886">
    <property type="term" value="C:plasma membrane"/>
    <property type="evidence" value="ECO:0007669"/>
    <property type="project" value="TreeGrafter"/>
</dbReference>
<dbReference type="Proteomes" id="UP000233535">
    <property type="component" value="Unassembled WGS sequence"/>
</dbReference>
<dbReference type="OrthoDB" id="9097160at2"/>
<accession>A0A2N3HQ56</accession>
<evidence type="ECO:0000313" key="2">
    <source>
        <dbReference type="EMBL" id="PKQ60194.1"/>
    </source>
</evidence>
<keyword evidence="3" id="KW-1185">Reference proteome</keyword>
<dbReference type="AlphaFoldDB" id="A0A2N3HQ56"/>
<feature type="transmembrane region" description="Helical" evidence="1">
    <location>
        <begin position="68"/>
        <end position="90"/>
    </location>
</feature>
<proteinExistence type="predicted"/>
<name>A0A2N3HQ56_9BACT</name>
<dbReference type="InterPro" id="IPR006750">
    <property type="entry name" value="YdcZ"/>
</dbReference>
<reference evidence="2 3" key="1">
    <citation type="journal article" date="2017" name="Front. Microbiol.">
        <title>Labilibaculum manganireducens gen. nov., sp. nov. and Labilibaculum filiforme sp. nov., Novel Bacteroidetes Isolated from Subsurface Sediments of the Baltic Sea.</title>
        <authorList>
            <person name="Vandieken V."/>
            <person name="Marshall I.P."/>
            <person name="Niemann H."/>
            <person name="Engelen B."/>
            <person name="Cypionka H."/>
        </authorList>
    </citation>
    <scope>NUCLEOTIDE SEQUENCE [LARGE SCALE GENOMIC DNA]</scope>
    <source>
        <strain evidence="2 3">59.16B</strain>
    </source>
</reference>
<dbReference type="EMBL" id="MVDD01000035">
    <property type="protein sequence ID" value="PKQ60194.1"/>
    <property type="molecule type" value="Genomic_DNA"/>
</dbReference>
<keyword evidence="1" id="KW-0472">Membrane</keyword>
<evidence type="ECO:0008006" key="4">
    <source>
        <dbReference type="Google" id="ProtNLM"/>
    </source>
</evidence>
<feature type="transmembrane region" description="Helical" evidence="1">
    <location>
        <begin position="36"/>
        <end position="56"/>
    </location>
</feature>
<keyword evidence="1" id="KW-1133">Transmembrane helix</keyword>
<sequence length="147" mass="15676">MRYFLMLLALAVGCLLPIQASINAKLGLFLKAPIMAAMVNFVVGAFVLLLVILGTRTPNNLLLAVKEAPIYACIGGLLGCTYVGSIIFLIPRLGGALSFGLVVCGQLVFSLILDHFGMFGVPVQPINWGRITGVFLILVGVLVIQKF</sequence>
<dbReference type="PANTHER" id="PTHR34821:SF2">
    <property type="entry name" value="INNER MEMBRANE PROTEIN YDCZ"/>
    <property type="match status" value="1"/>
</dbReference>
<evidence type="ECO:0000256" key="1">
    <source>
        <dbReference type="SAM" id="Phobius"/>
    </source>
</evidence>
<gene>
    <name evidence="2" type="ORF">BZG02_20370</name>
</gene>
<evidence type="ECO:0000313" key="3">
    <source>
        <dbReference type="Proteomes" id="UP000233535"/>
    </source>
</evidence>
<keyword evidence="1" id="KW-0812">Transmembrane</keyword>
<dbReference type="PANTHER" id="PTHR34821">
    <property type="entry name" value="INNER MEMBRANE PROTEIN YDCZ"/>
    <property type="match status" value="1"/>
</dbReference>
<organism evidence="2 3">
    <name type="scientific">Labilibaculum filiforme</name>
    <dbReference type="NCBI Taxonomy" id="1940526"/>
    <lineage>
        <taxon>Bacteria</taxon>
        <taxon>Pseudomonadati</taxon>
        <taxon>Bacteroidota</taxon>
        <taxon>Bacteroidia</taxon>
        <taxon>Marinilabiliales</taxon>
        <taxon>Marinifilaceae</taxon>
        <taxon>Labilibaculum</taxon>
    </lineage>
</organism>
<dbReference type="Pfam" id="PF04657">
    <property type="entry name" value="DMT_YdcZ"/>
    <property type="match status" value="1"/>
</dbReference>
<protein>
    <recommendedName>
        <fullName evidence="4">EamA-like transporter family protein</fullName>
    </recommendedName>
</protein>
<feature type="transmembrane region" description="Helical" evidence="1">
    <location>
        <begin position="128"/>
        <end position="145"/>
    </location>
</feature>
<dbReference type="RefSeq" id="WP_101263602.1">
    <property type="nucleotide sequence ID" value="NZ_MVDD01000035.1"/>
</dbReference>